<dbReference type="EMBL" id="AMQN01004022">
    <property type="status" value="NOT_ANNOTATED_CDS"/>
    <property type="molecule type" value="Genomic_DNA"/>
</dbReference>
<feature type="region of interest" description="Disordered" evidence="1">
    <location>
        <begin position="1"/>
        <end position="21"/>
    </location>
</feature>
<sequence length="100" mass="11688">MASLIKRKLNRGDPLRSEPEKNVVRGHALFVRFMERKGLADCVRHFPANMTLGQLKSTNPRELKQRYGVQDSKQRERIMLVMSESHREDQSDTDHSELVR</sequence>
<accession>R7VGB2</accession>
<dbReference type="Proteomes" id="UP000014760">
    <property type="component" value="Unassembled WGS sequence"/>
</dbReference>
<dbReference type="AlphaFoldDB" id="R7VGB2"/>
<reference evidence="3" key="3">
    <citation type="submission" date="2015-06" db="UniProtKB">
        <authorList>
            <consortium name="EnsemblMetazoa"/>
        </authorList>
    </citation>
    <scope>IDENTIFICATION</scope>
</reference>
<dbReference type="EnsemblMetazoa" id="CapteT207925">
    <property type="protein sequence ID" value="CapteP207925"/>
    <property type="gene ID" value="CapteG207925"/>
</dbReference>
<gene>
    <name evidence="2" type="ORF">CAPTEDRAFT_207925</name>
</gene>
<proteinExistence type="predicted"/>
<dbReference type="HOGENOM" id="CLU_2308676_0_0_1"/>
<name>R7VGB2_CAPTE</name>
<dbReference type="EMBL" id="KB292432">
    <property type="protein sequence ID" value="ELU17612.1"/>
    <property type="molecule type" value="Genomic_DNA"/>
</dbReference>
<organism evidence="2">
    <name type="scientific">Capitella teleta</name>
    <name type="common">Polychaete worm</name>
    <dbReference type="NCBI Taxonomy" id="283909"/>
    <lineage>
        <taxon>Eukaryota</taxon>
        <taxon>Metazoa</taxon>
        <taxon>Spiralia</taxon>
        <taxon>Lophotrochozoa</taxon>
        <taxon>Annelida</taxon>
        <taxon>Polychaeta</taxon>
        <taxon>Sedentaria</taxon>
        <taxon>Scolecida</taxon>
        <taxon>Capitellidae</taxon>
        <taxon>Capitella</taxon>
    </lineage>
</organism>
<evidence type="ECO:0000313" key="2">
    <source>
        <dbReference type="EMBL" id="ELU17612.1"/>
    </source>
</evidence>
<protein>
    <submittedName>
        <fullName evidence="2 3">Uncharacterized protein</fullName>
    </submittedName>
</protein>
<reference evidence="4" key="1">
    <citation type="submission" date="2012-12" db="EMBL/GenBank/DDBJ databases">
        <authorList>
            <person name="Hellsten U."/>
            <person name="Grimwood J."/>
            <person name="Chapman J.A."/>
            <person name="Shapiro H."/>
            <person name="Aerts A."/>
            <person name="Otillar R.P."/>
            <person name="Terry A.Y."/>
            <person name="Boore J.L."/>
            <person name="Simakov O."/>
            <person name="Marletaz F."/>
            <person name="Cho S.-J."/>
            <person name="Edsinger-Gonzales E."/>
            <person name="Havlak P."/>
            <person name="Kuo D.-H."/>
            <person name="Larsson T."/>
            <person name="Lv J."/>
            <person name="Arendt D."/>
            <person name="Savage R."/>
            <person name="Osoegawa K."/>
            <person name="de Jong P."/>
            <person name="Lindberg D.R."/>
            <person name="Seaver E.C."/>
            <person name="Weisblat D.A."/>
            <person name="Putnam N.H."/>
            <person name="Grigoriev I.V."/>
            <person name="Rokhsar D.S."/>
        </authorList>
    </citation>
    <scope>NUCLEOTIDE SEQUENCE</scope>
    <source>
        <strain evidence="4">I ESC-2004</strain>
    </source>
</reference>
<dbReference type="OrthoDB" id="10479260at2759"/>
<evidence type="ECO:0000313" key="3">
    <source>
        <dbReference type="EnsemblMetazoa" id="CapteP207925"/>
    </source>
</evidence>
<evidence type="ECO:0000256" key="1">
    <source>
        <dbReference type="SAM" id="MobiDB-lite"/>
    </source>
</evidence>
<feature type="compositionally biased region" description="Basic and acidic residues" evidence="1">
    <location>
        <begin position="10"/>
        <end position="21"/>
    </location>
</feature>
<evidence type="ECO:0000313" key="4">
    <source>
        <dbReference type="Proteomes" id="UP000014760"/>
    </source>
</evidence>
<keyword evidence="4" id="KW-1185">Reference proteome</keyword>
<reference evidence="2 4" key="2">
    <citation type="journal article" date="2013" name="Nature">
        <title>Insights into bilaterian evolution from three spiralian genomes.</title>
        <authorList>
            <person name="Simakov O."/>
            <person name="Marletaz F."/>
            <person name="Cho S.J."/>
            <person name="Edsinger-Gonzales E."/>
            <person name="Havlak P."/>
            <person name="Hellsten U."/>
            <person name="Kuo D.H."/>
            <person name="Larsson T."/>
            <person name="Lv J."/>
            <person name="Arendt D."/>
            <person name="Savage R."/>
            <person name="Osoegawa K."/>
            <person name="de Jong P."/>
            <person name="Grimwood J."/>
            <person name="Chapman J.A."/>
            <person name="Shapiro H."/>
            <person name="Aerts A."/>
            <person name="Otillar R.P."/>
            <person name="Terry A.Y."/>
            <person name="Boore J.L."/>
            <person name="Grigoriev I.V."/>
            <person name="Lindberg D.R."/>
            <person name="Seaver E.C."/>
            <person name="Weisblat D.A."/>
            <person name="Putnam N.H."/>
            <person name="Rokhsar D.S."/>
        </authorList>
    </citation>
    <scope>NUCLEOTIDE SEQUENCE</scope>
    <source>
        <strain evidence="2 4">I ESC-2004</strain>
    </source>
</reference>